<sequence>MSGPTWLPPKQPEPSRLPQGRSLPRGALGPPTAHGASF</sequence>
<dbReference type="VEuPathDB" id="HostDB:ENSMUSG00000023348"/>
<protein>
    <submittedName>
        <fullName evidence="2">Thyroid hormone receptor interactor 6</fullName>
    </submittedName>
</protein>
<reference evidence="2" key="3">
    <citation type="submission" date="2025-08" db="UniProtKB">
        <authorList>
            <consortium name="Ensembl"/>
        </authorList>
    </citation>
    <scope>IDENTIFICATION</scope>
    <source>
        <strain evidence="2">C57BL/6J</strain>
    </source>
</reference>
<dbReference type="GeneTree" id="ENSGT00940000154273"/>
<reference evidence="2" key="4">
    <citation type="submission" date="2025-09" db="UniProtKB">
        <authorList>
            <consortium name="Ensembl"/>
        </authorList>
    </citation>
    <scope>IDENTIFICATION</scope>
    <source>
        <strain evidence="2">C57BL/6J</strain>
    </source>
</reference>
<reference evidence="2 4" key="2">
    <citation type="journal article" date="2011" name="PLoS Biol.">
        <title>Modernizing reference genome assemblies.</title>
        <authorList>
            <person name="Church D.M."/>
            <person name="Schneider V.A."/>
            <person name="Graves T."/>
            <person name="Auger K."/>
            <person name="Cunningham F."/>
            <person name="Bouk N."/>
            <person name="Chen H.C."/>
            <person name="Agarwala R."/>
            <person name="McLaren W.M."/>
            <person name="Ritchie G.R."/>
            <person name="Albracht D."/>
            <person name="Kremitzki M."/>
            <person name="Rock S."/>
            <person name="Kotkiewicz H."/>
            <person name="Kremitzki C."/>
            <person name="Wollam A."/>
            <person name="Trani L."/>
            <person name="Fulton L."/>
            <person name="Fulton R."/>
            <person name="Matthews L."/>
            <person name="Whitehead S."/>
            <person name="Chow W."/>
            <person name="Torrance J."/>
            <person name="Dunn M."/>
            <person name="Harden G."/>
            <person name="Threadgold G."/>
            <person name="Wood J."/>
            <person name="Collins J."/>
            <person name="Heath P."/>
            <person name="Griffiths G."/>
            <person name="Pelan S."/>
            <person name="Grafham D."/>
            <person name="Eichler E.E."/>
            <person name="Weinstock G."/>
            <person name="Mardis E.R."/>
            <person name="Wilson R.K."/>
            <person name="Howe K."/>
            <person name="Flicek P."/>
            <person name="Hubbard T."/>
        </authorList>
    </citation>
    <scope>NUCLEOTIDE SEQUENCE [LARGE SCALE GENOMIC DNA]</scope>
    <source>
        <strain evidence="2 4">C57BL/6J</strain>
    </source>
</reference>
<keyword evidence="4" id="KW-1185">Reference proteome</keyword>
<dbReference type="SMR" id="A0A0G2JGT2"/>
<dbReference type="ExpressionAtlas" id="A0A0G2JGT2">
    <property type="expression patterns" value="baseline and differential"/>
</dbReference>
<dbReference type="Bgee" id="ENSMUSG00000023348">
    <property type="expression patterns" value="Expressed in external carotid artery and 214 other cell types or tissues"/>
</dbReference>
<dbReference type="MGI" id="MGI:1343458">
    <property type="gene designation" value="Trip6"/>
</dbReference>
<dbReference type="ProteomicsDB" id="365658"/>
<feature type="region of interest" description="Disordered" evidence="1">
    <location>
        <begin position="1"/>
        <end position="38"/>
    </location>
</feature>
<feature type="compositionally biased region" description="Pro residues" evidence="1">
    <location>
        <begin position="1"/>
        <end position="12"/>
    </location>
</feature>
<evidence type="ECO:0000313" key="4">
    <source>
        <dbReference type="Proteomes" id="UP000000589"/>
    </source>
</evidence>
<dbReference type="AlphaFoldDB" id="A0A0G2JGT2"/>
<evidence type="ECO:0000313" key="2">
    <source>
        <dbReference type="Ensembl" id="ENSMUSP00000143687.2"/>
    </source>
</evidence>
<dbReference type="AGR" id="MGI:1343458"/>
<name>A0A0G2JGT2_MOUSE</name>
<gene>
    <name evidence="2 3" type="primary">Trip6</name>
</gene>
<dbReference type="Proteomes" id="UP000000589">
    <property type="component" value="Chromosome 5"/>
</dbReference>
<accession>A0A0G2JGT2</accession>
<proteinExistence type="predicted"/>
<reference evidence="2 4" key="1">
    <citation type="journal article" date="2009" name="PLoS Biol.">
        <title>Lineage-specific biology revealed by a finished genome assembly of the mouse.</title>
        <authorList>
            <consortium name="Mouse Genome Sequencing Consortium"/>
            <person name="Church D.M."/>
            <person name="Goodstadt L."/>
            <person name="Hillier L.W."/>
            <person name="Zody M.C."/>
            <person name="Goldstein S."/>
            <person name="She X."/>
            <person name="Bult C.J."/>
            <person name="Agarwala R."/>
            <person name="Cherry J.L."/>
            <person name="DiCuccio M."/>
            <person name="Hlavina W."/>
            <person name="Kapustin Y."/>
            <person name="Meric P."/>
            <person name="Maglott D."/>
            <person name="Birtle Z."/>
            <person name="Marques A.C."/>
            <person name="Graves T."/>
            <person name="Zhou S."/>
            <person name="Teague B."/>
            <person name="Potamousis K."/>
            <person name="Churas C."/>
            <person name="Place M."/>
            <person name="Herschleb J."/>
            <person name="Runnheim R."/>
            <person name="Forrest D."/>
            <person name="Amos-Landgraf J."/>
            <person name="Schwartz D.C."/>
            <person name="Cheng Z."/>
            <person name="Lindblad-Toh K."/>
            <person name="Eichler E.E."/>
            <person name="Ponting C.P."/>
        </authorList>
    </citation>
    <scope>NUCLEOTIDE SEQUENCE [LARGE SCALE GENOMIC DNA]</scope>
    <source>
        <strain evidence="2 4">C57BL/6J</strain>
    </source>
</reference>
<dbReference type="Ensembl" id="ENSMUST00000199121.2">
    <property type="protein sequence ID" value="ENSMUSP00000143687.2"/>
    <property type="gene ID" value="ENSMUSG00000023348.12"/>
</dbReference>
<evidence type="ECO:0000256" key="1">
    <source>
        <dbReference type="SAM" id="MobiDB-lite"/>
    </source>
</evidence>
<evidence type="ECO:0000313" key="3">
    <source>
        <dbReference type="MGI" id="MGI:1343458"/>
    </source>
</evidence>
<dbReference type="Antibodypedia" id="16676">
    <property type="antibodies" value="403 antibodies from 37 providers"/>
</dbReference>
<organism evidence="2 4">
    <name type="scientific">Mus musculus</name>
    <name type="common">Mouse</name>
    <dbReference type="NCBI Taxonomy" id="10090"/>
    <lineage>
        <taxon>Eukaryota</taxon>
        <taxon>Metazoa</taxon>
        <taxon>Chordata</taxon>
        <taxon>Craniata</taxon>
        <taxon>Vertebrata</taxon>
        <taxon>Euteleostomi</taxon>
        <taxon>Mammalia</taxon>
        <taxon>Eutheria</taxon>
        <taxon>Euarchontoglires</taxon>
        <taxon>Glires</taxon>
        <taxon>Rodentia</taxon>
        <taxon>Myomorpha</taxon>
        <taxon>Muroidea</taxon>
        <taxon>Muridae</taxon>
        <taxon>Murinae</taxon>
        <taxon>Mus</taxon>
        <taxon>Mus</taxon>
    </lineage>
</organism>